<reference evidence="1" key="1">
    <citation type="journal article" date="2020" name="Nature">
        <title>Giant virus diversity and host interactions through global metagenomics.</title>
        <authorList>
            <person name="Schulz F."/>
            <person name="Roux S."/>
            <person name="Paez-Espino D."/>
            <person name="Jungbluth S."/>
            <person name="Walsh D.A."/>
            <person name="Denef V.J."/>
            <person name="McMahon K.D."/>
            <person name="Konstantinidis K.T."/>
            <person name="Eloe-Fadrosh E.A."/>
            <person name="Kyrpides N.C."/>
            <person name="Woyke T."/>
        </authorList>
    </citation>
    <scope>NUCLEOTIDE SEQUENCE</scope>
    <source>
        <strain evidence="1">GVMAG-M-3300023174-116</strain>
    </source>
</reference>
<dbReference type="EMBL" id="MN739534">
    <property type="protein sequence ID" value="QHT11269.1"/>
    <property type="molecule type" value="Genomic_DNA"/>
</dbReference>
<name>A0A6C0D5U3_9ZZZZ</name>
<proteinExistence type="predicted"/>
<evidence type="ECO:0000313" key="1">
    <source>
        <dbReference type="EMBL" id="QHT11269.1"/>
    </source>
</evidence>
<organism evidence="1">
    <name type="scientific">viral metagenome</name>
    <dbReference type="NCBI Taxonomy" id="1070528"/>
    <lineage>
        <taxon>unclassified sequences</taxon>
        <taxon>metagenomes</taxon>
        <taxon>organismal metagenomes</taxon>
    </lineage>
</organism>
<protein>
    <submittedName>
        <fullName evidence="1">Uncharacterized protein</fullName>
    </submittedName>
</protein>
<sequence length="172" mass="20293">MEKRINSKVTDYIDNLKKHIKSYVETNENICFKEKSDLLKFIYDFETLEINKQDFVKRKRSKSVVPFYNRCIAKKSCGEQCTRKKKTQSNYCGTHDKNRPHGELNDCEKEENILKKVEIWIQEINGISYYIDKNNNVYKTEDILCNSQSPSIIAKYGVENGVYKFVNTYNSN</sequence>
<accession>A0A6C0D5U3</accession>
<dbReference type="AlphaFoldDB" id="A0A6C0D5U3"/>